<comment type="caution">
    <text evidence="5">The sequence shown here is derived from an EMBL/GenBank/DDBJ whole genome shotgun (WGS) entry which is preliminary data.</text>
</comment>
<dbReference type="SUPFAM" id="SSF46689">
    <property type="entry name" value="Homeodomain-like"/>
    <property type="match status" value="1"/>
</dbReference>
<feature type="domain" description="Sigma-54 factor interaction" evidence="4">
    <location>
        <begin position="173"/>
        <end position="392"/>
    </location>
</feature>
<evidence type="ECO:0000259" key="4">
    <source>
        <dbReference type="PROSITE" id="PS50045"/>
    </source>
</evidence>
<dbReference type="Gene3D" id="1.10.10.60">
    <property type="entry name" value="Homeodomain-like"/>
    <property type="match status" value="1"/>
</dbReference>
<dbReference type="InterPro" id="IPR009057">
    <property type="entry name" value="Homeodomain-like_sf"/>
</dbReference>
<dbReference type="Gene3D" id="3.40.50.300">
    <property type="entry name" value="P-loop containing nucleotide triphosphate hydrolases"/>
    <property type="match status" value="1"/>
</dbReference>
<dbReference type="PROSITE" id="PS00676">
    <property type="entry name" value="SIGMA54_INTERACT_2"/>
    <property type="match status" value="1"/>
</dbReference>
<keyword evidence="2" id="KW-0067">ATP-binding</keyword>
<dbReference type="InterPro" id="IPR003593">
    <property type="entry name" value="AAA+_ATPase"/>
</dbReference>
<proteinExistence type="predicted"/>
<reference evidence="6" key="1">
    <citation type="journal article" date="2019" name="Int. J. Syst. Evol. Microbiol.">
        <title>The Global Catalogue of Microorganisms (GCM) 10K type strain sequencing project: providing services to taxonomists for standard genome sequencing and annotation.</title>
        <authorList>
            <consortium name="The Broad Institute Genomics Platform"/>
            <consortium name="The Broad Institute Genome Sequencing Center for Infectious Disease"/>
            <person name="Wu L."/>
            <person name="Ma J."/>
        </authorList>
    </citation>
    <scope>NUCLEOTIDE SEQUENCE [LARGE SCALE GENOMIC DNA]</scope>
    <source>
        <strain evidence="6">JCM 16673</strain>
    </source>
</reference>
<dbReference type="SMART" id="SM00382">
    <property type="entry name" value="AAA"/>
    <property type="match status" value="1"/>
</dbReference>
<dbReference type="CDD" id="cd00009">
    <property type="entry name" value="AAA"/>
    <property type="match status" value="1"/>
</dbReference>
<evidence type="ECO:0000256" key="1">
    <source>
        <dbReference type="ARBA" id="ARBA00022741"/>
    </source>
</evidence>
<dbReference type="PRINTS" id="PR01590">
    <property type="entry name" value="HTHFIS"/>
</dbReference>
<keyword evidence="6" id="KW-1185">Reference proteome</keyword>
<dbReference type="InterPro" id="IPR025662">
    <property type="entry name" value="Sigma_54_int_dom_ATP-bd_1"/>
</dbReference>
<dbReference type="PROSITE" id="PS00675">
    <property type="entry name" value="SIGMA54_INTERACT_1"/>
    <property type="match status" value="1"/>
</dbReference>
<gene>
    <name evidence="5" type="ORF">GCM10022212_09160</name>
</gene>
<dbReference type="InterPro" id="IPR027417">
    <property type="entry name" value="P-loop_NTPase"/>
</dbReference>
<name>A0ABP7STH9_9BURK</name>
<feature type="region of interest" description="Disordered" evidence="3">
    <location>
        <begin position="480"/>
        <end position="506"/>
    </location>
</feature>
<dbReference type="PROSITE" id="PS50045">
    <property type="entry name" value="SIGMA54_INTERACT_4"/>
    <property type="match status" value="1"/>
</dbReference>
<evidence type="ECO:0000256" key="3">
    <source>
        <dbReference type="SAM" id="MobiDB-lite"/>
    </source>
</evidence>
<evidence type="ECO:0000313" key="5">
    <source>
        <dbReference type="EMBL" id="GAA4016210.1"/>
    </source>
</evidence>
<dbReference type="InterPro" id="IPR002197">
    <property type="entry name" value="HTH_Fis"/>
</dbReference>
<feature type="compositionally biased region" description="Basic and acidic residues" evidence="3">
    <location>
        <begin position="483"/>
        <end position="494"/>
    </location>
</feature>
<dbReference type="Gene3D" id="1.10.8.60">
    <property type="match status" value="1"/>
</dbReference>
<organism evidence="5 6">
    <name type="scientific">Actimicrobium antarcticum</name>
    <dbReference type="NCBI Taxonomy" id="1051899"/>
    <lineage>
        <taxon>Bacteria</taxon>
        <taxon>Pseudomonadati</taxon>
        <taxon>Pseudomonadota</taxon>
        <taxon>Betaproteobacteria</taxon>
        <taxon>Burkholderiales</taxon>
        <taxon>Oxalobacteraceae</taxon>
        <taxon>Actimicrobium</taxon>
    </lineage>
</organism>
<dbReference type="Pfam" id="PF00158">
    <property type="entry name" value="Sigma54_activat"/>
    <property type="match status" value="1"/>
</dbReference>
<dbReference type="InterPro" id="IPR002078">
    <property type="entry name" value="Sigma_54_int"/>
</dbReference>
<dbReference type="Proteomes" id="UP001501353">
    <property type="component" value="Unassembled WGS sequence"/>
</dbReference>
<dbReference type="PANTHER" id="PTHR32071">
    <property type="entry name" value="TRANSCRIPTIONAL REGULATORY PROTEIN"/>
    <property type="match status" value="1"/>
</dbReference>
<dbReference type="EMBL" id="BAAAZE010000005">
    <property type="protein sequence ID" value="GAA4016210.1"/>
    <property type="molecule type" value="Genomic_DNA"/>
</dbReference>
<dbReference type="InterPro" id="IPR025943">
    <property type="entry name" value="Sigma_54_int_dom_ATP-bd_2"/>
</dbReference>
<protein>
    <recommendedName>
        <fullName evidence="4">Sigma-54 factor interaction domain-containing protein</fullName>
    </recommendedName>
</protein>
<keyword evidence="1" id="KW-0547">Nucleotide-binding</keyword>
<sequence length="506" mass="55224">MALFNNSLLLCIASPSLLDRLLRNAGEMSVQLRRIPVAEVSHEITLRPDVRILICQDDAEFEKIIAQCGRIGAPTQTNLVRLVDGSDYATCVATASVCRAISIPSSDARLQEVLQQLLNSASLSEPDEQLMGMADYQPVATAPRPSPVHATPAALANQSSHATPVIADVNHAVYATARRIAGTDVDIVLVGETGTGKDWMAHYIHDHSGSRGPFIAVNCPAIPETLAEAELFGVDAGAYTGATKSRAGRIESANGGTLYLDEIDSMSLTLQAKLLRVLQDRGIERVGSTVFRQLSFRVIVSTKVPLAKLVEEGKFRNDLYYRLSVVELALPVLRSQPERALDLFWRYVDHAARQFNMPPGADVNPRIEAQILAHGWEGNIRELRAAAQRYALGFPVIGSEMAKHRDGSLKEMLQQFERTLLVATLERCKRNVSRAAKELGVEPHVLYYKLKTLGIHNLGRGDQFNAPVASEAAGVLSIGRGSTSHEQENGHDDTNSDGTKIKRSTR</sequence>
<evidence type="ECO:0000313" key="6">
    <source>
        <dbReference type="Proteomes" id="UP001501353"/>
    </source>
</evidence>
<dbReference type="PANTHER" id="PTHR32071:SF57">
    <property type="entry name" value="C4-DICARBOXYLATE TRANSPORT TRANSCRIPTIONAL REGULATORY PROTEIN DCTD"/>
    <property type="match status" value="1"/>
</dbReference>
<dbReference type="RefSeq" id="WP_344762061.1">
    <property type="nucleotide sequence ID" value="NZ_BAAAZE010000005.1"/>
</dbReference>
<accession>A0ABP7STH9</accession>
<dbReference type="SUPFAM" id="SSF52540">
    <property type="entry name" value="P-loop containing nucleoside triphosphate hydrolases"/>
    <property type="match status" value="1"/>
</dbReference>
<dbReference type="Pfam" id="PF02954">
    <property type="entry name" value="HTH_8"/>
    <property type="match status" value="1"/>
</dbReference>
<evidence type="ECO:0000256" key="2">
    <source>
        <dbReference type="ARBA" id="ARBA00022840"/>
    </source>
</evidence>